<dbReference type="InterPro" id="IPR025286">
    <property type="entry name" value="MOFRL_assoc_dom"/>
</dbReference>
<dbReference type="InterPro" id="IPR007835">
    <property type="entry name" value="MOFRL"/>
</dbReference>
<dbReference type="Pfam" id="PF05161">
    <property type="entry name" value="MOFRL"/>
    <property type="match status" value="1"/>
</dbReference>
<dbReference type="InterPro" id="IPR037035">
    <property type="entry name" value="GK-like_C_sf"/>
</dbReference>
<keyword evidence="3" id="KW-0808">Transferase</keyword>
<dbReference type="Gene3D" id="3.40.1480.10">
    <property type="entry name" value="MOFRL domain"/>
    <property type="match status" value="1"/>
</dbReference>
<gene>
    <name evidence="3" type="ORF">GZ085_02435</name>
</gene>
<evidence type="ECO:0000313" key="4">
    <source>
        <dbReference type="Proteomes" id="UP000483432"/>
    </source>
</evidence>
<proteinExistence type="predicted"/>
<organism evidence="3 4">
    <name type="scientific">Sulfuriferula multivorans</name>
    <dbReference type="NCBI Taxonomy" id="1559896"/>
    <lineage>
        <taxon>Bacteria</taxon>
        <taxon>Pseudomonadati</taxon>
        <taxon>Pseudomonadota</taxon>
        <taxon>Betaproteobacteria</taxon>
        <taxon>Nitrosomonadales</taxon>
        <taxon>Sulfuricellaceae</taxon>
        <taxon>Sulfuriferula</taxon>
    </lineage>
</organism>
<sequence length="425" mass="44359">MSPGLDPRALLLDSFHAAVAAADPARVLPPHLPNPPQGRTLVVGGGKAAASMAATVEAHWPADAPLSGLVVTRYQHSLPTRRIEVVEASHPLPDGRGEAAALRMLEMAGQLGKDDLLLALISGGGSSLLAAPVEGISLKALRQVTKALLHAGATIQDINTVRKHLMQLSGGRLAQAAQNAQGLALIISDVVGDDPTHIASGPCAPDPTTCVDALDRLKHFGIPLPAGIGQYLEACVDGHRSDTPKPGDPCFARMQNRIIATAHDSLSAARRVFEQHGIRAMVLSECVNGDARSIAQQHAALVQACTSTQPLALITGGETTVALSAPHGRGGRNTEYLLALSLAMQGLPAWAIACDTDGIDGSEDNAGAIMSPDTLIRAQAQDLSASNYLDMHDSYSFFSHLGDLVQTGPTRTNVNDYRAVLIGLN</sequence>
<feature type="domain" description="MOFRL" evidence="1">
    <location>
        <begin position="312"/>
        <end position="416"/>
    </location>
</feature>
<dbReference type="SUPFAM" id="SSF82544">
    <property type="entry name" value="GckA/TtuD-like"/>
    <property type="match status" value="1"/>
</dbReference>
<feature type="domain" description="MOFRL-associated" evidence="2">
    <location>
        <begin position="11"/>
        <end position="232"/>
    </location>
</feature>
<dbReference type="Proteomes" id="UP000483432">
    <property type="component" value="Unassembled WGS sequence"/>
</dbReference>
<keyword evidence="3" id="KW-0418">Kinase</keyword>
<dbReference type="AlphaFoldDB" id="A0A7C9NT85"/>
<accession>A0A7C9NT85</accession>
<evidence type="ECO:0000259" key="2">
    <source>
        <dbReference type="Pfam" id="PF13660"/>
    </source>
</evidence>
<dbReference type="GO" id="GO:0005737">
    <property type="term" value="C:cytoplasm"/>
    <property type="evidence" value="ECO:0007669"/>
    <property type="project" value="TreeGrafter"/>
</dbReference>
<dbReference type="Gene3D" id="3.40.50.10180">
    <property type="entry name" value="Glycerate kinase, MOFRL-like N-terminal domain"/>
    <property type="match status" value="1"/>
</dbReference>
<dbReference type="InterPro" id="IPR038614">
    <property type="entry name" value="GK_N_sf"/>
</dbReference>
<protein>
    <submittedName>
        <fullName evidence="3">Glycerate kinase</fullName>
    </submittedName>
</protein>
<dbReference type="EMBL" id="JAAFGW010000019">
    <property type="protein sequence ID" value="NDP47245.1"/>
    <property type="molecule type" value="Genomic_DNA"/>
</dbReference>
<reference evidence="3 4" key="1">
    <citation type="submission" date="2019-09" db="EMBL/GenBank/DDBJ databases">
        <title>H2 Metabolism Revealed by Metagenomic Analysis in Subglacial Sediment of East Antarctica.</title>
        <authorList>
            <person name="Yang Z."/>
            <person name="Zhang Y."/>
            <person name="Lv Y."/>
            <person name="Yan W."/>
            <person name="Xiao X."/>
            <person name="Sun B."/>
            <person name="Ma H."/>
        </authorList>
    </citation>
    <scope>NUCLEOTIDE SEQUENCE [LARGE SCALE GENOMIC DNA]</scope>
    <source>
        <strain evidence="3">Bin2_2</strain>
    </source>
</reference>
<dbReference type="InterPro" id="IPR039760">
    <property type="entry name" value="MOFRL_protein"/>
</dbReference>
<name>A0A7C9NT85_9PROT</name>
<comment type="caution">
    <text evidence="3">The sequence shown here is derived from an EMBL/GenBank/DDBJ whole genome shotgun (WGS) entry which is preliminary data.</text>
</comment>
<dbReference type="PANTHER" id="PTHR12227:SF0">
    <property type="entry name" value="GLYCERATE KINASE"/>
    <property type="match status" value="1"/>
</dbReference>
<evidence type="ECO:0000313" key="3">
    <source>
        <dbReference type="EMBL" id="NDP47245.1"/>
    </source>
</evidence>
<evidence type="ECO:0000259" key="1">
    <source>
        <dbReference type="Pfam" id="PF05161"/>
    </source>
</evidence>
<dbReference type="Pfam" id="PF13660">
    <property type="entry name" value="DUF4147"/>
    <property type="match status" value="1"/>
</dbReference>
<dbReference type="GO" id="GO:0008887">
    <property type="term" value="F:glycerate kinase activity"/>
    <property type="evidence" value="ECO:0007669"/>
    <property type="project" value="InterPro"/>
</dbReference>
<dbReference type="PANTHER" id="PTHR12227">
    <property type="entry name" value="GLYCERATE KINASE"/>
    <property type="match status" value="1"/>
</dbReference>